<feature type="transmembrane region" description="Helical" evidence="1">
    <location>
        <begin position="12"/>
        <end position="32"/>
    </location>
</feature>
<dbReference type="AlphaFoldDB" id="A0A5P8JR24"/>
<accession>A0A5P8JR24</accession>
<dbReference type="Proteomes" id="UP000388452">
    <property type="component" value="Chromosome"/>
</dbReference>
<reference evidence="4 5" key="1">
    <citation type="submission" date="2019-10" db="EMBL/GenBank/DDBJ databases">
        <title>Genome sequencing of Lactobacillus manihotivorans.</title>
        <authorList>
            <person name="Kim K."/>
        </authorList>
    </citation>
    <scope>NUCLEOTIDE SEQUENCE [LARGE SCALE GENOMIC DNA]</scope>
    <source>
        <strain evidence="4 5">LM010</strain>
    </source>
</reference>
<gene>
    <name evidence="4" type="ORF">LM010_09825</name>
</gene>
<feature type="domain" description="EAL" evidence="2">
    <location>
        <begin position="353"/>
        <end position="615"/>
    </location>
</feature>
<dbReference type="SUPFAM" id="SSF55073">
    <property type="entry name" value="Nucleotide cyclase"/>
    <property type="match status" value="1"/>
</dbReference>
<dbReference type="PANTHER" id="PTHR33121">
    <property type="entry name" value="CYCLIC DI-GMP PHOSPHODIESTERASE PDEF"/>
    <property type="match status" value="1"/>
</dbReference>
<feature type="transmembrane region" description="Helical" evidence="1">
    <location>
        <begin position="52"/>
        <end position="71"/>
    </location>
</feature>
<feature type="transmembrane region" description="Helical" evidence="1">
    <location>
        <begin position="146"/>
        <end position="165"/>
    </location>
</feature>
<feature type="transmembrane region" description="Helical" evidence="1">
    <location>
        <begin position="77"/>
        <end position="96"/>
    </location>
</feature>
<dbReference type="CDD" id="cd01948">
    <property type="entry name" value="EAL"/>
    <property type="match status" value="1"/>
</dbReference>
<dbReference type="InterPro" id="IPR043128">
    <property type="entry name" value="Rev_trsase/Diguanyl_cyclase"/>
</dbReference>
<dbReference type="InterPro" id="IPR001633">
    <property type="entry name" value="EAL_dom"/>
</dbReference>
<name>A0A5P8JR24_9LACO</name>
<evidence type="ECO:0000313" key="5">
    <source>
        <dbReference type="Proteomes" id="UP000388452"/>
    </source>
</evidence>
<proteinExistence type="predicted"/>
<feature type="domain" description="GGDEF" evidence="3">
    <location>
        <begin position="247"/>
        <end position="383"/>
    </location>
</feature>
<dbReference type="SMART" id="SM00052">
    <property type="entry name" value="EAL"/>
    <property type="match status" value="1"/>
</dbReference>
<dbReference type="InterPro" id="IPR050706">
    <property type="entry name" value="Cyclic-di-GMP_PDE-like"/>
</dbReference>
<dbReference type="GO" id="GO:0071111">
    <property type="term" value="F:cyclic-guanylate-specific phosphodiesterase activity"/>
    <property type="evidence" value="ECO:0007669"/>
    <property type="project" value="InterPro"/>
</dbReference>
<dbReference type="NCBIfam" id="TIGR00254">
    <property type="entry name" value="GGDEF"/>
    <property type="match status" value="1"/>
</dbReference>
<feature type="transmembrane region" description="Helical" evidence="1">
    <location>
        <begin position="120"/>
        <end position="140"/>
    </location>
</feature>
<dbReference type="Pfam" id="PF00563">
    <property type="entry name" value="EAL"/>
    <property type="match status" value="1"/>
</dbReference>
<evidence type="ECO:0000259" key="2">
    <source>
        <dbReference type="PROSITE" id="PS50883"/>
    </source>
</evidence>
<dbReference type="InterPro" id="IPR000160">
    <property type="entry name" value="GGDEF_dom"/>
</dbReference>
<protein>
    <submittedName>
        <fullName evidence="4">Diguanylate cyclase</fullName>
    </submittedName>
</protein>
<dbReference type="PROSITE" id="PS50883">
    <property type="entry name" value="EAL"/>
    <property type="match status" value="1"/>
</dbReference>
<keyword evidence="1" id="KW-1133">Transmembrane helix</keyword>
<organism evidence="4 5">
    <name type="scientific">Lacticaseibacillus manihotivorans</name>
    <dbReference type="NCBI Taxonomy" id="88233"/>
    <lineage>
        <taxon>Bacteria</taxon>
        <taxon>Bacillati</taxon>
        <taxon>Bacillota</taxon>
        <taxon>Bacilli</taxon>
        <taxon>Lactobacillales</taxon>
        <taxon>Lactobacillaceae</taxon>
        <taxon>Lacticaseibacillus</taxon>
    </lineage>
</organism>
<sequence>MTTTVSWMNLLMRMALVGFFSIGFIACFQRVYMAAFDQSQRREKRILRRAELWLLSSGLALILHFGAMYALTGDTALFFHNWALFLAMTPIVYAGFSKLEITMQAAVIAMLWEAHHQSNLWQPTTILAMLLFAGVLGLMAHYRMKLVNHWLLGVVGSGVLAALFWGSAPARSMLITLTADQRQWAIGMYAIMAFVVFGYWLRAYADDLNKASLKRLVEYDAGASAQAYAQYQKALTTMFNRAQAQHEPLTLLSIDCDHFKQINDRYGHLAANAALIGVSDTINQTLQQYDLAYRIYQTGGEELNIVFPGVHPQAVVKIANHIRQAVKDSEYAYDGRSMNGTVSIGITERHDDDQNIDELYKRADDAVYTSKRNGRDLITVEHTVLTDTAPAVEDYSQYRYFAQGVYDLSLDGQPRYYHELLLRHYDAELKRWVLPSDFEIPVAEIPRLLRQVIAADPLHNYNINLTAAQFRDVEVARVLTALAESPDGPTNLTVEVTEVANAAITRHISAIYRSAGMKILIDDVGSDNSFELVQNELPYFDGVKFAMQNLRRTNDADQMHERIAFWRQVAQANHLSFILEGVETQADLDLAKKLGIQFVQGYFFDKPESLIPALV</sequence>
<dbReference type="PROSITE" id="PS50887">
    <property type="entry name" value="GGDEF"/>
    <property type="match status" value="1"/>
</dbReference>
<dbReference type="PANTHER" id="PTHR33121:SF71">
    <property type="entry name" value="OXYGEN SENSOR PROTEIN DOSP"/>
    <property type="match status" value="1"/>
</dbReference>
<evidence type="ECO:0000259" key="3">
    <source>
        <dbReference type="PROSITE" id="PS50887"/>
    </source>
</evidence>
<keyword evidence="1" id="KW-0472">Membrane</keyword>
<dbReference type="CDD" id="cd01949">
    <property type="entry name" value="GGDEF"/>
    <property type="match status" value="1"/>
</dbReference>
<dbReference type="InterPro" id="IPR029787">
    <property type="entry name" value="Nucleotide_cyclase"/>
</dbReference>
<dbReference type="Gene3D" id="3.30.70.270">
    <property type="match status" value="1"/>
</dbReference>
<evidence type="ECO:0000313" key="4">
    <source>
        <dbReference type="EMBL" id="QFQ91707.1"/>
    </source>
</evidence>
<feature type="transmembrane region" description="Helical" evidence="1">
    <location>
        <begin position="186"/>
        <end position="205"/>
    </location>
</feature>
<dbReference type="Pfam" id="PF00990">
    <property type="entry name" value="GGDEF"/>
    <property type="match status" value="1"/>
</dbReference>
<keyword evidence="1" id="KW-0812">Transmembrane</keyword>
<dbReference type="EMBL" id="CP045068">
    <property type="protein sequence ID" value="QFQ91707.1"/>
    <property type="molecule type" value="Genomic_DNA"/>
</dbReference>
<evidence type="ECO:0000256" key="1">
    <source>
        <dbReference type="SAM" id="Phobius"/>
    </source>
</evidence>
<dbReference type="SUPFAM" id="SSF141868">
    <property type="entry name" value="EAL domain-like"/>
    <property type="match status" value="1"/>
</dbReference>
<dbReference type="Gene3D" id="3.20.20.450">
    <property type="entry name" value="EAL domain"/>
    <property type="match status" value="1"/>
</dbReference>
<dbReference type="SMART" id="SM00267">
    <property type="entry name" value="GGDEF"/>
    <property type="match status" value="1"/>
</dbReference>
<dbReference type="RefSeq" id="WP_082611975.1">
    <property type="nucleotide sequence ID" value="NZ_CP045068.1"/>
</dbReference>
<dbReference type="InterPro" id="IPR035919">
    <property type="entry name" value="EAL_sf"/>
</dbReference>